<dbReference type="RefSeq" id="WP_164354256.1">
    <property type="nucleotide sequence ID" value="NZ_JAABNT010000007.1"/>
</dbReference>
<organism evidence="1 2">
    <name type="scientific">Sulfitobacter sediminilitoris</name>
    <dbReference type="NCBI Taxonomy" id="2698830"/>
    <lineage>
        <taxon>Bacteria</taxon>
        <taxon>Pseudomonadati</taxon>
        <taxon>Pseudomonadota</taxon>
        <taxon>Alphaproteobacteria</taxon>
        <taxon>Rhodobacterales</taxon>
        <taxon>Roseobacteraceae</taxon>
        <taxon>Sulfitobacter</taxon>
    </lineage>
</organism>
<dbReference type="AlphaFoldDB" id="A0A6P0CB26"/>
<keyword evidence="2" id="KW-1185">Reference proteome</keyword>
<protein>
    <submittedName>
        <fullName evidence="1">Uncharacterized protein</fullName>
    </submittedName>
</protein>
<name>A0A6P0CB26_9RHOB</name>
<comment type="caution">
    <text evidence="1">The sequence shown here is derived from an EMBL/GenBank/DDBJ whole genome shotgun (WGS) entry which is preliminary data.</text>
</comment>
<reference evidence="1 2" key="1">
    <citation type="submission" date="2020-01" db="EMBL/GenBank/DDBJ databases">
        <title>Sulfitobacter sediminilitoris sp. nov., isolated from a tidal flat.</title>
        <authorList>
            <person name="Park S."/>
            <person name="Yoon J.-H."/>
        </authorList>
    </citation>
    <scope>NUCLEOTIDE SEQUENCE [LARGE SCALE GENOMIC DNA]</scope>
    <source>
        <strain evidence="1 2">JBTF-M27</strain>
    </source>
</reference>
<dbReference type="EMBL" id="JAABNT010000007">
    <property type="protein sequence ID" value="NEK23342.1"/>
    <property type="molecule type" value="Genomic_DNA"/>
</dbReference>
<sequence>MRDPKKVRPGAAAFFRRARSPFDMRQCQAGWGGQSGTAMDLPRLTKELCTMTKCRHAELSKITSGNAVGKATEVSRRMHLSPSVVEHMQALGAAPKTRLDALVALGLTEEEIAAQFNIPVQSVHKLCDVWSIQVKTQDLDREDDIGAEGHAKSWTDLSPATDWRKYG</sequence>
<accession>A0A6P0CB26</accession>
<proteinExistence type="predicted"/>
<gene>
    <name evidence="1" type="ORF">GV827_13110</name>
</gene>
<dbReference type="Proteomes" id="UP000468591">
    <property type="component" value="Unassembled WGS sequence"/>
</dbReference>
<evidence type="ECO:0000313" key="1">
    <source>
        <dbReference type="EMBL" id="NEK23342.1"/>
    </source>
</evidence>
<evidence type="ECO:0000313" key="2">
    <source>
        <dbReference type="Proteomes" id="UP000468591"/>
    </source>
</evidence>